<keyword evidence="2" id="KW-1003">Cell membrane</keyword>
<gene>
    <name evidence="9" type="ORF">SAMN05421870_11073</name>
</gene>
<dbReference type="PANTHER" id="PTHR43124">
    <property type="entry name" value="PURINE EFFLUX PUMP PBUE"/>
    <property type="match status" value="1"/>
</dbReference>
<keyword evidence="3 7" id="KW-0812">Transmembrane</keyword>
<feature type="transmembrane region" description="Helical" evidence="7">
    <location>
        <begin position="225"/>
        <end position="246"/>
    </location>
</feature>
<dbReference type="OrthoDB" id="9814237at2"/>
<reference evidence="10" key="1">
    <citation type="submission" date="2016-10" db="EMBL/GenBank/DDBJ databases">
        <authorList>
            <person name="Varghese N."/>
            <person name="Submissions S."/>
        </authorList>
    </citation>
    <scope>NUCLEOTIDE SEQUENCE [LARGE SCALE GENOMIC DNA]</scope>
    <source>
        <strain evidence="10">CGMCC 4.6825</strain>
    </source>
</reference>
<dbReference type="Pfam" id="PF07690">
    <property type="entry name" value="MFS_1"/>
    <property type="match status" value="1"/>
</dbReference>
<evidence type="ECO:0000313" key="9">
    <source>
        <dbReference type="EMBL" id="SES15832.1"/>
    </source>
</evidence>
<feature type="transmembrane region" description="Helical" evidence="7">
    <location>
        <begin position="62"/>
        <end position="82"/>
    </location>
</feature>
<dbReference type="RefSeq" id="WP_075001906.1">
    <property type="nucleotide sequence ID" value="NZ_FOGO01000010.1"/>
</dbReference>
<feature type="transmembrane region" description="Helical" evidence="7">
    <location>
        <begin position="151"/>
        <end position="170"/>
    </location>
</feature>
<dbReference type="EMBL" id="FOGO01000010">
    <property type="protein sequence ID" value="SES15832.1"/>
    <property type="molecule type" value="Genomic_DNA"/>
</dbReference>
<feature type="transmembrane region" description="Helical" evidence="7">
    <location>
        <begin position="291"/>
        <end position="309"/>
    </location>
</feature>
<comment type="subcellular location">
    <subcellularLocation>
        <location evidence="1">Cell membrane</location>
        <topology evidence="1">Multi-pass membrane protein</topology>
    </subcellularLocation>
</comment>
<feature type="transmembrane region" description="Helical" evidence="7">
    <location>
        <begin position="119"/>
        <end position="139"/>
    </location>
</feature>
<feature type="transmembrane region" description="Helical" evidence="7">
    <location>
        <begin position="347"/>
        <end position="366"/>
    </location>
</feature>
<evidence type="ECO:0000256" key="1">
    <source>
        <dbReference type="ARBA" id="ARBA00004651"/>
    </source>
</evidence>
<evidence type="ECO:0000256" key="6">
    <source>
        <dbReference type="SAM" id="MobiDB-lite"/>
    </source>
</evidence>
<evidence type="ECO:0000256" key="3">
    <source>
        <dbReference type="ARBA" id="ARBA00022692"/>
    </source>
</evidence>
<dbReference type="Proteomes" id="UP000182841">
    <property type="component" value="Unassembled WGS sequence"/>
</dbReference>
<dbReference type="SUPFAM" id="SSF103473">
    <property type="entry name" value="MFS general substrate transporter"/>
    <property type="match status" value="1"/>
</dbReference>
<dbReference type="InterPro" id="IPR036259">
    <property type="entry name" value="MFS_trans_sf"/>
</dbReference>
<dbReference type="CDD" id="cd17324">
    <property type="entry name" value="MFS_NepI_like"/>
    <property type="match status" value="1"/>
</dbReference>
<dbReference type="InterPro" id="IPR050189">
    <property type="entry name" value="MFS_Efflux_Transporters"/>
</dbReference>
<dbReference type="GO" id="GO:0022857">
    <property type="term" value="F:transmembrane transporter activity"/>
    <property type="evidence" value="ECO:0007669"/>
    <property type="project" value="InterPro"/>
</dbReference>
<keyword evidence="5 7" id="KW-0472">Membrane</keyword>
<dbReference type="InterPro" id="IPR011701">
    <property type="entry name" value="MFS"/>
</dbReference>
<evidence type="ECO:0000256" key="2">
    <source>
        <dbReference type="ARBA" id="ARBA00022475"/>
    </source>
</evidence>
<evidence type="ECO:0000259" key="8">
    <source>
        <dbReference type="PROSITE" id="PS50850"/>
    </source>
</evidence>
<dbReference type="Gene3D" id="1.20.1250.20">
    <property type="entry name" value="MFS general substrate transporter like domains"/>
    <property type="match status" value="1"/>
</dbReference>
<feature type="region of interest" description="Disordered" evidence="6">
    <location>
        <begin position="1"/>
        <end position="20"/>
    </location>
</feature>
<evidence type="ECO:0000256" key="4">
    <source>
        <dbReference type="ARBA" id="ARBA00022989"/>
    </source>
</evidence>
<feature type="region of interest" description="Disordered" evidence="6">
    <location>
        <begin position="405"/>
        <end position="455"/>
    </location>
</feature>
<dbReference type="PANTHER" id="PTHR43124:SF3">
    <property type="entry name" value="CHLORAMPHENICOL EFFLUX PUMP RV0191"/>
    <property type="match status" value="1"/>
</dbReference>
<sequence length="455" mass="45569">MTETPTRVDPRGHEPGGRERTPLRAWLGVASLTSATFAVTAAEMLPVGLLTPVGGSLDVSEGSAGLTVSLTGIVAALAAPLVPPAAGRLDRRTVLAALALLLAAANTLSATAPSLTVLLMARVLVGVALGGVWALAATLPVRLVPQRSLSTALAAVFGGIGLASVLAVPAGTMLGEAFGWRAAFGAAAGLSAAVAVALALLLPALPADRPVRPGTLPRLLRNPRLRTGFVFLALLVTGHFAAYTYVRPVLEQLSGVAPALVGVLLLAYGAAGVAGNFAAGARAARWPKSTLLTLAGGIAVTTLLLAAAGPATGAAVAALLLWGLAYGGVSVSSQSWVLAAAPLEREAAGALFASVFNAAIALGAFLGGRVVDAAPLRSVLLVGAALAACASVVLAFVRAPAGRQQETVQQETVQQETVQQETVRPEDAGARRAAWTAPRPAHAGAAEPHGKPHGQ</sequence>
<feature type="transmembrane region" description="Helical" evidence="7">
    <location>
        <begin position="258"/>
        <end position="279"/>
    </location>
</feature>
<keyword evidence="4 7" id="KW-1133">Transmembrane helix</keyword>
<organism evidence="9 10">
    <name type="scientific">Streptomyces qinglanensis</name>
    <dbReference type="NCBI Taxonomy" id="943816"/>
    <lineage>
        <taxon>Bacteria</taxon>
        <taxon>Bacillati</taxon>
        <taxon>Actinomycetota</taxon>
        <taxon>Actinomycetes</taxon>
        <taxon>Kitasatosporales</taxon>
        <taxon>Streptomycetaceae</taxon>
        <taxon>Streptomyces</taxon>
    </lineage>
</organism>
<feature type="transmembrane region" description="Helical" evidence="7">
    <location>
        <begin position="94"/>
        <end position="113"/>
    </location>
</feature>
<feature type="transmembrane region" description="Helical" evidence="7">
    <location>
        <begin position="21"/>
        <end position="42"/>
    </location>
</feature>
<feature type="transmembrane region" description="Helical" evidence="7">
    <location>
        <begin position="182"/>
        <end position="205"/>
    </location>
</feature>
<proteinExistence type="predicted"/>
<feature type="transmembrane region" description="Helical" evidence="7">
    <location>
        <begin position="315"/>
        <end position="340"/>
    </location>
</feature>
<feature type="transmembrane region" description="Helical" evidence="7">
    <location>
        <begin position="378"/>
        <end position="397"/>
    </location>
</feature>
<dbReference type="AlphaFoldDB" id="A0A1H9V2D2"/>
<dbReference type="PROSITE" id="PS50850">
    <property type="entry name" value="MFS"/>
    <property type="match status" value="1"/>
</dbReference>
<evidence type="ECO:0000256" key="5">
    <source>
        <dbReference type="ARBA" id="ARBA00023136"/>
    </source>
</evidence>
<accession>A0A1H9V2D2</accession>
<evidence type="ECO:0000256" key="7">
    <source>
        <dbReference type="SAM" id="Phobius"/>
    </source>
</evidence>
<evidence type="ECO:0000313" key="10">
    <source>
        <dbReference type="Proteomes" id="UP000182841"/>
    </source>
</evidence>
<keyword evidence="10" id="KW-1185">Reference proteome</keyword>
<feature type="compositionally biased region" description="Low complexity" evidence="6">
    <location>
        <begin position="405"/>
        <end position="422"/>
    </location>
</feature>
<dbReference type="InterPro" id="IPR020846">
    <property type="entry name" value="MFS_dom"/>
</dbReference>
<dbReference type="GO" id="GO:0005886">
    <property type="term" value="C:plasma membrane"/>
    <property type="evidence" value="ECO:0007669"/>
    <property type="project" value="UniProtKB-SubCell"/>
</dbReference>
<name>A0A1H9V2D2_9ACTN</name>
<feature type="compositionally biased region" description="Low complexity" evidence="6">
    <location>
        <begin position="431"/>
        <end position="447"/>
    </location>
</feature>
<protein>
    <submittedName>
        <fullName evidence="9">Predicted arabinose efflux permease, MFS family</fullName>
    </submittedName>
</protein>
<feature type="domain" description="Major facilitator superfamily (MFS) profile" evidence="8">
    <location>
        <begin position="26"/>
        <end position="402"/>
    </location>
</feature>